<dbReference type="SUPFAM" id="SSF51430">
    <property type="entry name" value="NAD(P)-linked oxidoreductase"/>
    <property type="match status" value="1"/>
</dbReference>
<dbReference type="Proteomes" id="UP000696413">
    <property type="component" value="Unassembled WGS sequence"/>
</dbReference>
<dbReference type="PANTHER" id="PTHR43625:SF40">
    <property type="entry name" value="ALDO-KETO REDUCTASE YAKC [NADP(+)]"/>
    <property type="match status" value="1"/>
</dbReference>
<dbReference type="CDD" id="cd19088">
    <property type="entry name" value="AKR_AKR13B1"/>
    <property type="match status" value="1"/>
</dbReference>
<keyword evidence="4" id="KW-1185">Reference proteome</keyword>
<dbReference type="InterPro" id="IPR036812">
    <property type="entry name" value="NAD(P)_OxRdtase_dom_sf"/>
</dbReference>
<dbReference type="Gene3D" id="3.20.20.100">
    <property type="entry name" value="NADP-dependent oxidoreductase domain"/>
    <property type="match status" value="1"/>
</dbReference>
<dbReference type="PANTHER" id="PTHR43625">
    <property type="entry name" value="AFLATOXIN B1 ALDEHYDE REDUCTASE"/>
    <property type="match status" value="1"/>
</dbReference>
<dbReference type="InterPro" id="IPR023210">
    <property type="entry name" value="NADP_OxRdtase_dom"/>
</dbReference>
<keyword evidence="1" id="KW-0560">Oxidoreductase</keyword>
<dbReference type="Pfam" id="PF00248">
    <property type="entry name" value="Aldo_ket_red"/>
    <property type="match status" value="1"/>
</dbReference>
<gene>
    <name evidence="3" type="ORF">KL859_18555</name>
</gene>
<comment type="caution">
    <text evidence="3">The sequence shown here is derived from an EMBL/GenBank/DDBJ whole genome shotgun (WGS) entry which is preliminary data.</text>
</comment>
<feature type="domain" description="NADP-dependent oxidoreductase" evidence="2">
    <location>
        <begin position="19"/>
        <end position="297"/>
    </location>
</feature>
<dbReference type="RefSeq" id="WP_214395260.1">
    <property type="nucleotide sequence ID" value="NZ_CP092364.2"/>
</dbReference>
<sequence>MTATVYRETFDIAGKTVSRLGFGTMRFTGRGIWGEPTDRDECIAVMRRAVELGVQFIDTANSYGPYVAEEIIREALHPYSDDIVIATKAGLTRNGPDVIDTPDGPKRIGPAAWPPVGRPEYLRQEALMSLRRLGLEQIDLFQLHRVDPQVPLADQVGELKALQDEGKIVAIGLSQVTPEQLAEARQIADIVTVQNRFNVIDRSSQAVLDVCERDGLGFIPWAPVAQGGLGGLGQAGDVLAEIARTHGCTVEQVAIAWLLHVSPVMLPIPGTSRRTHLEENLAAAELQLSADEVARLSRSGAAGT</sequence>
<dbReference type="EMBL" id="JAHBOM010000013">
    <property type="protein sequence ID" value="MBU8824860.1"/>
    <property type="molecule type" value="Genomic_DNA"/>
</dbReference>
<reference evidence="3 4" key="1">
    <citation type="submission" date="2021-05" db="EMBL/GenBank/DDBJ databases">
        <title>Draft Genome Sequences of Clinical Respiratory Isolates of Mycobacterium goodii Recovered in Ireland.</title>
        <authorList>
            <person name="Flanagan P.R."/>
            <person name="Mok S."/>
            <person name="Roycroft E."/>
            <person name="Rogers T.R."/>
            <person name="Fitzgibbon M."/>
        </authorList>
    </citation>
    <scope>NUCLEOTIDE SEQUENCE [LARGE SCALE GENOMIC DNA]</scope>
    <source>
        <strain evidence="3 4">14IE55</strain>
    </source>
</reference>
<accession>A0ABS6HSF1</accession>
<evidence type="ECO:0000256" key="1">
    <source>
        <dbReference type="ARBA" id="ARBA00023002"/>
    </source>
</evidence>
<evidence type="ECO:0000259" key="2">
    <source>
        <dbReference type="Pfam" id="PF00248"/>
    </source>
</evidence>
<dbReference type="InterPro" id="IPR050791">
    <property type="entry name" value="Aldo-Keto_reductase"/>
</dbReference>
<organism evidence="3 4">
    <name type="scientific">Mycolicibacterium goodii</name>
    <name type="common">Mycobacterium goodii</name>
    <dbReference type="NCBI Taxonomy" id="134601"/>
    <lineage>
        <taxon>Bacteria</taxon>
        <taxon>Bacillati</taxon>
        <taxon>Actinomycetota</taxon>
        <taxon>Actinomycetes</taxon>
        <taxon>Mycobacteriales</taxon>
        <taxon>Mycobacteriaceae</taxon>
        <taxon>Mycolicibacterium</taxon>
    </lineage>
</organism>
<proteinExistence type="predicted"/>
<name>A0ABS6HSF1_MYCGD</name>
<protein>
    <submittedName>
        <fullName evidence="3">Aldo/keto reductase</fullName>
    </submittedName>
</protein>
<evidence type="ECO:0000313" key="3">
    <source>
        <dbReference type="EMBL" id="MBU8824860.1"/>
    </source>
</evidence>
<evidence type="ECO:0000313" key="4">
    <source>
        <dbReference type="Proteomes" id="UP000696413"/>
    </source>
</evidence>